<dbReference type="PANTHER" id="PTHR10695">
    <property type="entry name" value="DEPHOSPHO-COA KINASE-RELATED"/>
    <property type="match status" value="1"/>
</dbReference>
<dbReference type="EMBL" id="SGXF01000001">
    <property type="protein sequence ID" value="RZT02000.1"/>
    <property type="molecule type" value="Genomic_DNA"/>
</dbReference>
<dbReference type="CDD" id="cd02022">
    <property type="entry name" value="DPCK"/>
    <property type="match status" value="1"/>
</dbReference>
<keyword evidence="6" id="KW-1185">Reference proteome</keyword>
<evidence type="ECO:0000256" key="3">
    <source>
        <dbReference type="HAMAP-Rule" id="MF_00376"/>
    </source>
</evidence>
<keyword evidence="3" id="KW-0808">Transferase</keyword>
<organism evidence="5 6">
    <name type="scientific">Cuneatibacter caecimuris</name>
    <dbReference type="NCBI Taxonomy" id="1796618"/>
    <lineage>
        <taxon>Bacteria</taxon>
        <taxon>Bacillati</taxon>
        <taxon>Bacillota</taxon>
        <taxon>Clostridia</taxon>
        <taxon>Lachnospirales</taxon>
        <taxon>Lachnospiraceae</taxon>
        <taxon>Cuneatibacter</taxon>
    </lineage>
</organism>
<dbReference type="GO" id="GO:0005524">
    <property type="term" value="F:ATP binding"/>
    <property type="evidence" value="ECO:0007669"/>
    <property type="project" value="UniProtKB-UniRule"/>
</dbReference>
<dbReference type="InterPro" id="IPR027417">
    <property type="entry name" value="P-loop_NTPase"/>
</dbReference>
<gene>
    <name evidence="3" type="primary">coaE</name>
    <name evidence="5" type="ORF">EV209_0100</name>
</gene>
<dbReference type="OrthoDB" id="9812943at2"/>
<evidence type="ECO:0000313" key="6">
    <source>
        <dbReference type="Proteomes" id="UP000292927"/>
    </source>
</evidence>
<dbReference type="PANTHER" id="PTHR10695:SF46">
    <property type="entry name" value="BIFUNCTIONAL COENZYME A SYNTHASE-RELATED"/>
    <property type="match status" value="1"/>
</dbReference>
<evidence type="ECO:0000256" key="4">
    <source>
        <dbReference type="NCBIfam" id="TIGR00152"/>
    </source>
</evidence>
<dbReference type="Gene3D" id="3.40.50.300">
    <property type="entry name" value="P-loop containing nucleotide triphosphate hydrolases"/>
    <property type="match status" value="1"/>
</dbReference>
<sequence>MTEDDRMKVIGVTGGMGAGKSEVLRIMEQDFGARVILADEVGRRLMEPGGATYEKILSEFGREFAGADGKIDRQKLAREIFGDEEKRRKINSIVHPLVRQEIEEEIAEARAEKLLNNRGVPSCIAVESALLAEGGLEGCCDTLWYIYASPETRIRRVMENRGYTRTKAEQVINSQMEEEEYRRICSVMIDNSGALSDTRSQVSCEMRKILDNSGRMNL</sequence>
<evidence type="ECO:0000313" key="5">
    <source>
        <dbReference type="EMBL" id="RZT02000.1"/>
    </source>
</evidence>
<evidence type="ECO:0000256" key="1">
    <source>
        <dbReference type="ARBA" id="ARBA00022741"/>
    </source>
</evidence>
<keyword evidence="3" id="KW-0963">Cytoplasm</keyword>
<feature type="binding site" evidence="3">
    <location>
        <begin position="17"/>
        <end position="22"/>
    </location>
    <ligand>
        <name>ATP</name>
        <dbReference type="ChEBI" id="CHEBI:30616"/>
    </ligand>
</feature>
<dbReference type="Pfam" id="PF01121">
    <property type="entry name" value="CoaE"/>
    <property type="match status" value="1"/>
</dbReference>
<evidence type="ECO:0000256" key="2">
    <source>
        <dbReference type="ARBA" id="ARBA00022840"/>
    </source>
</evidence>
<dbReference type="PROSITE" id="PS51219">
    <property type="entry name" value="DPCK"/>
    <property type="match status" value="1"/>
</dbReference>
<comment type="catalytic activity">
    <reaction evidence="3">
        <text>3'-dephospho-CoA + ATP = ADP + CoA + H(+)</text>
        <dbReference type="Rhea" id="RHEA:18245"/>
        <dbReference type="ChEBI" id="CHEBI:15378"/>
        <dbReference type="ChEBI" id="CHEBI:30616"/>
        <dbReference type="ChEBI" id="CHEBI:57287"/>
        <dbReference type="ChEBI" id="CHEBI:57328"/>
        <dbReference type="ChEBI" id="CHEBI:456216"/>
        <dbReference type="EC" id="2.7.1.24"/>
    </reaction>
</comment>
<dbReference type="GO" id="GO:0005737">
    <property type="term" value="C:cytoplasm"/>
    <property type="evidence" value="ECO:0007669"/>
    <property type="project" value="UniProtKB-SubCell"/>
</dbReference>
<proteinExistence type="inferred from homology"/>
<comment type="function">
    <text evidence="3">Catalyzes the phosphorylation of the 3'-hydroxyl group of dephosphocoenzyme A to form coenzyme A.</text>
</comment>
<dbReference type="InterPro" id="IPR001977">
    <property type="entry name" value="Depp_CoAkinase"/>
</dbReference>
<dbReference type="GO" id="GO:0015937">
    <property type="term" value="P:coenzyme A biosynthetic process"/>
    <property type="evidence" value="ECO:0007669"/>
    <property type="project" value="UniProtKB-UniRule"/>
</dbReference>
<dbReference type="Proteomes" id="UP000292927">
    <property type="component" value="Unassembled WGS sequence"/>
</dbReference>
<comment type="similarity">
    <text evidence="3">Belongs to the CoaE family.</text>
</comment>
<keyword evidence="2 3" id="KW-0067">ATP-binding</keyword>
<dbReference type="NCBIfam" id="TIGR00152">
    <property type="entry name" value="dephospho-CoA kinase"/>
    <property type="match status" value="1"/>
</dbReference>
<comment type="subcellular location">
    <subcellularLocation>
        <location evidence="3">Cytoplasm</location>
    </subcellularLocation>
</comment>
<keyword evidence="3" id="KW-0173">Coenzyme A biosynthesis</keyword>
<accession>A0A4Q7PRV3</accession>
<dbReference type="SUPFAM" id="SSF52540">
    <property type="entry name" value="P-loop containing nucleoside triphosphate hydrolases"/>
    <property type="match status" value="1"/>
</dbReference>
<dbReference type="HAMAP" id="MF_00376">
    <property type="entry name" value="Dephospho_CoA_kinase"/>
    <property type="match status" value="1"/>
</dbReference>
<protein>
    <recommendedName>
        <fullName evidence="3 4">Dephospho-CoA kinase</fullName>
        <ecNumber evidence="3 4">2.7.1.24</ecNumber>
    </recommendedName>
    <alternativeName>
        <fullName evidence="3">Dephosphocoenzyme A kinase</fullName>
    </alternativeName>
</protein>
<keyword evidence="3 5" id="KW-0418">Kinase</keyword>
<dbReference type="UniPathway" id="UPA00241">
    <property type="reaction ID" value="UER00356"/>
</dbReference>
<reference evidence="5 6" key="1">
    <citation type="submission" date="2019-02" db="EMBL/GenBank/DDBJ databases">
        <title>Genomic Encyclopedia of Type Strains, Phase IV (KMG-IV): sequencing the most valuable type-strain genomes for metagenomic binning, comparative biology and taxonomic classification.</title>
        <authorList>
            <person name="Goeker M."/>
        </authorList>
    </citation>
    <scope>NUCLEOTIDE SEQUENCE [LARGE SCALE GENOMIC DNA]</scope>
    <source>
        <strain evidence="5 6">DSM 29486</strain>
    </source>
</reference>
<comment type="pathway">
    <text evidence="3">Cofactor biosynthesis; coenzyme A biosynthesis; CoA from (R)-pantothenate: step 5/5.</text>
</comment>
<dbReference type="RefSeq" id="WP_130432001.1">
    <property type="nucleotide sequence ID" value="NZ_SGXF01000001.1"/>
</dbReference>
<dbReference type="GO" id="GO:0004140">
    <property type="term" value="F:dephospho-CoA kinase activity"/>
    <property type="evidence" value="ECO:0007669"/>
    <property type="project" value="UniProtKB-UniRule"/>
</dbReference>
<keyword evidence="1 3" id="KW-0547">Nucleotide-binding</keyword>
<name>A0A4Q7PRV3_9FIRM</name>
<comment type="caution">
    <text evidence="5">The sequence shown here is derived from an EMBL/GenBank/DDBJ whole genome shotgun (WGS) entry which is preliminary data.</text>
</comment>
<dbReference type="AlphaFoldDB" id="A0A4Q7PRV3"/>
<dbReference type="EC" id="2.7.1.24" evidence="3 4"/>